<organism evidence="9 10">
    <name type="scientific">Diploscapter pachys</name>
    <dbReference type="NCBI Taxonomy" id="2018661"/>
    <lineage>
        <taxon>Eukaryota</taxon>
        <taxon>Metazoa</taxon>
        <taxon>Ecdysozoa</taxon>
        <taxon>Nematoda</taxon>
        <taxon>Chromadorea</taxon>
        <taxon>Rhabditida</taxon>
        <taxon>Rhabditina</taxon>
        <taxon>Rhabditomorpha</taxon>
        <taxon>Rhabditoidea</taxon>
        <taxon>Rhabditidae</taxon>
        <taxon>Diploscapter</taxon>
    </lineage>
</organism>
<dbReference type="FunFam" id="2.10.110.10:FF:000005">
    <property type="entry name" value="Testin isoform 1"/>
    <property type="match status" value="1"/>
</dbReference>
<evidence type="ECO:0000259" key="7">
    <source>
        <dbReference type="PROSITE" id="PS50023"/>
    </source>
</evidence>
<dbReference type="InterPro" id="IPR047120">
    <property type="entry name" value="Pk/Esn/Tes"/>
</dbReference>
<comment type="caution">
    <text evidence="9">The sequence shown here is derived from an EMBL/GenBank/DDBJ whole genome shotgun (WGS) entry which is preliminary data.</text>
</comment>
<dbReference type="CDD" id="cd09340">
    <property type="entry name" value="LIM1_Testin_like"/>
    <property type="match status" value="1"/>
</dbReference>
<dbReference type="InterPro" id="IPR001781">
    <property type="entry name" value="Znf_LIM"/>
</dbReference>
<keyword evidence="4 5" id="KW-0440">LIM domain</keyword>
<feature type="region of interest" description="Disordered" evidence="6">
    <location>
        <begin position="134"/>
        <end position="159"/>
    </location>
</feature>
<evidence type="ECO:0000256" key="3">
    <source>
        <dbReference type="ARBA" id="ARBA00022833"/>
    </source>
</evidence>
<dbReference type="EMBL" id="LIAE01010710">
    <property type="protein sequence ID" value="PAV56298.1"/>
    <property type="molecule type" value="Genomic_DNA"/>
</dbReference>
<dbReference type="STRING" id="2018661.A0A2A2J3C4"/>
<dbReference type="Proteomes" id="UP000218231">
    <property type="component" value="Unassembled WGS sequence"/>
</dbReference>
<evidence type="ECO:0000256" key="5">
    <source>
        <dbReference type="PROSITE-ProRule" id="PRU00125"/>
    </source>
</evidence>
<evidence type="ECO:0000256" key="4">
    <source>
        <dbReference type="ARBA" id="ARBA00023038"/>
    </source>
</evidence>
<keyword evidence="10" id="KW-1185">Reference proteome</keyword>
<feature type="domain" description="LIM zinc-binding" evidence="7">
    <location>
        <begin position="294"/>
        <end position="358"/>
    </location>
</feature>
<dbReference type="Pfam" id="PF00412">
    <property type="entry name" value="LIM"/>
    <property type="match status" value="3"/>
</dbReference>
<dbReference type="Gene3D" id="2.10.110.10">
    <property type="entry name" value="Cysteine Rich Protein"/>
    <property type="match status" value="3"/>
</dbReference>
<feature type="domain" description="PET" evidence="8">
    <location>
        <begin position="165"/>
        <end position="272"/>
    </location>
</feature>
<dbReference type="SUPFAM" id="SSF57716">
    <property type="entry name" value="Glucocorticoid receptor-like (DNA-binding domain)"/>
    <property type="match status" value="2"/>
</dbReference>
<dbReference type="SMART" id="SM00132">
    <property type="entry name" value="LIM"/>
    <property type="match status" value="3"/>
</dbReference>
<feature type="compositionally biased region" description="Basic and acidic residues" evidence="6">
    <location>
        <begin position="150"/>
        <end position="159"/>
    </location>
</feature>
<evidence type="ECO:0008006" key="11">
    <source>
        <dbReference type="Google" id="ProtNLM"/>
    </source>
</evidence>
<dbReference type="PANTHER" id="PTHR24211">
    <property type="entry name" value="LIM DOMAIN-CONTAINING PROTEIN"/>
    <property type="match status" value="1"/>
</dbReference>
<dbReference type="OrthoDB" id="10069167at2759"/>
<keyword evidence="1 5" id="KW-0479">Metal-binding</keyword>
<dbReference type="PANTHER" id="PTHR24211:SF22">
    <property type="entry name" value="TESTIN"/>
    <property type="match status" value="1"/>
</dbReference>
<evidence type="ECO:0000313" key="10">
    <source>
        <dbReference type="Proteomes" id="UP000218231"/>
    </source>
</evidence>
<dbReference type="AlphaFoldDB" id="A0A2A2J3C4"/>
<dbReference type="PROSITE" id="PS51303">
    <property type="entry name" value="PET"/>
    <property type="match status" value="1"/>
</dbReference>
<name>A0A2A2J3C4_9BILA</name>
<evidence type="ECO:0000256" key="6">
    <source>
        <dbReference type="SAM" id="MobiDB-lite"/>
    </source>
</evidence>
<proteinExistence type="predicted"/>
<dbReference type="Pfam" id="PF06297">
    <property type="entry name" value="PET"/>
    <property type="match status" value="1"/>
</dbReference>
<dbReference type="GO" id="GO:0008270">
    <property type="term" value="F:zinc ion binding"/>
    <property type="evidence" value="ECO:0007669"/>
    <property type="project" value="InterPro"/>
</dbReference>
<dbReference type="PROSITE" id="PS00478">
    <property type="entry name" value="LIM_DOMAIN_1"/>
    <property type="match status" value="1"/>
</dbReference>
<feature type="compositionally biased region" description="Low complexity" evidence="6">
    <location>
        <begin position="138"/>
        <end position="149"/>
    </location>
</feature>
<feature type="domain" description="LIM zinc-binding" evidence="7">
    <location>
        <begin position="359"/>
        <end position="419"/>
    </location>
</feature>
<dbReference type="InterPro" id="IPR010442">
    <property type="entry name" value="PET_domain"/>
</dbReference>
<evidence type="ECO:0000256" key="1">
    <source>
        <dbReference type="ARBA" id="ARBA00022723"/>
    </source>
</evidence>
<keyword evidence="2" id="KW-0677">Repeat</keyword>
<evidence type="ECO:0000256" key="2">
    <source>
        <dbReference type="ARBA" id="ARBA00022737"/>
    </source>
</evidence>
<evidence type="ECO:0000259" key="8">
    <source>
        <dbReference type="PROSITE" id="PS51303"/>
    </source>
</evidence>
<accession>A0A2A2J3C4</accession>
<dbReference type="CDD" id="cd09341">
    <property type="entry name" value="LIM2_Testin_like"/>
    <property type="match status" value="1"/>
</dbReference>
<dbReference type="PROSITE" id="PS50023">
    <property type="entry name" value="LIM_DOMAIN_2"/>
    <property type="match status" value="2"/>
</dbReference>
<keyword evidence="3 5" id="KW-0862">Zinc</keyword>
<evidence type="ECO:0000313" key="9">
    <source>
        <dbReference type="EMBL" id="PAV56298.1"/>
    </source>
</evidence>
<reference evidence="9 10" key="1">
    <citation type="journal article" date="2017" name="Curr. Biol.">
        <title>Genome architecture and evolution of a unichromosomal asexual nematode.</title>
        <authorList>
            <person name="Fradin H."/>
            <person name="Zegar C."/>
            <person name="Gutwein M."/>
            <person name="Lucas J."/>
            <person name="Kovtun M."/>
            <person name="Corcoran D."/>
            <person name="Baugh L.R."/>
            <person name="Kiontke K."/>
            <person name="Gunsalus K."/>
            <person name="Fitch D.H."/>
            <person name="Piano F."/>
        </authorList>
    </citation>
    <scope>NUCLEOTIDE SEQUENCE [LARGE SCALE GENOMIC DNA]</scope>
    <source>
        <strain evidence="9">PF1309</strain>
    </source>
</reference>
<protein>
    <recommendedName>
        <fullName evidence="11">LIM zinc-binding domain-containing protein</fullName>
    </recommendedName>
</protein>
<dbReference type="CDD" id="cd09342">
    <property type="entry name" value="LIM3_Testin_like"/>
    <property type="match status" value="1"/>
</dbReference>
<gene>
    <name evidence="9" type="ORF">WR25_15719</name>
</gene>
<sequence length="484" mass="55328">MSAEIDDRPCFGLNPNIQKLGQGKQHILAHEIGSGSRCRNDATCKCDGLDLHFWRKICKVCGCRMDEHDVRLPDEFDHAQIVIGRLFGAREHFEAVLGKGRGSLSAGSYHNGSGHSPVHLHAAGNNNSILAAGGQYQRSPSSCSNSSSSSEKERERERKAMRAMADPVYNFKAKVPNSQKVIEYAWAPISDEIIIDKYMRALPEDLQPIVGTVGEENRRSRLQYQLPLYDCNVENSRFTDENDKKALGKFVENVRKNVIGMGKLIEVDGKLETCNEEDDDLADSLRKALGTIAVKCHECHKEIPEGEVGIKTDHGSKDDIWHPNCFKCAQCDQLLVDIIYFYHKGKYYCGRHFADQHYPRCSGCDELIFAREYTFAEEKSWHFDHFACFKCDLKLGGHRYMTKDEQPHCIDCYMKYYAKTCESCSQKIGPDEKRLNYEDNHWHAKEECFRCHQCHQNLIGKKFMLKDHQIFCSSKCKHEFCDGK</sequence>